<dbReference type="PANTHER" id="PTHR10217">
    <property type="entry name" value="VOLTAGE AND LIGAND GATED POTASSIUM CHANNEL"/>
    <property type="match status" value="1"/>
</dbReference>
<proteinExistence type="predicted"/>
<feature type="domain" description="Cyclic nucleotide-binding" evidence="1">
    <location>
        <begin position="35"/>
        <end position="69"/>
    </location>
</feature>
<dbReference type="GO" id="GO:0005249">
    <property type="term" value="F:voltage-gated potassium channel activity"/>
    <property type="evidence" value="ECO:0007669"/>
    <property type="project" value="TreeGrafter"/>
</dbReference>
<keyword evidence="3" id="KW-1185">Reference proteome</keyword>
<evidence type="ECO:0000313" key="3">
    <source>
        <dbReference type="Proteomes" id="UP000502823"/>
    </source>
</evidence>
<dbReference type="AlphaFoldDB" id="A0A6L2PYU5"/>
<dbReference type="InterPro" id="IPR018490">
    <property type="entry name" value="cNMP-bd_dom_sf"/>
</dbReference>
<dbReference type="EMBL" id="BLKM01012535">
    <property type="protein sequence ID" value="GFG36770.1"/>
    <property type="molecule type" value="Genomic_DNA"/>
</dbReference>
<name>A0A6L2PYU5_COPFO</name>
<reference evidence="3" key="1">
    <citation type="submission" date="2020-01" db="EMBL/GenBank/DDBJ databases">
        <title>Draft genome sequence of the Termite Coptotermes fromosanus.</title>
        <authorList>
            <person name="Itakura S."/>
            <person name="Yosikawa Y."/>
            <person name="Umezawa K."/>
        </authorList>
    </citation>
    <scope>NUCLEOTIDE SEQUENCE [LARGE SCALE GENOMIC DNA]</scope>
</reference>
<comment type="caution">
    <text evidence="2">The sequence shown here is derived from an EMBL/GenBank/DDBJ whole genome shotgun (WGS) entry which is preliminary data.</text>
</comment>
<dbReference type="OrthoDB" id="447251at2759"/>
<gene>
    <name evidence="2" type="ORF">Cfor_01978</name>
</gene>
<dbReference type="InterPro" id="IPR000595">
    <property type="entry name" value="cNMP-bd_dom"/>
</dbReference>
<accession>A0A6L2PYU5</accession>
<sequence length="104" mass="11735">MHANREIFQLPISEGASPGCLKLLSLHIHKSCCAPGEYLIHKGDALQYIYYLCNGSMEVVQDSKVFGHLMYVSCLLDDWNMVAFPVNVTINSSWNLREGTTRRS</sequence>
<organism evidence="2 3">
    <name type="scientific">Coptotermes formosanus</name>
    <name type="common">Formosan subterranean termite</name>
    <dbReference type="NCBI Taxonomy" id="36987"/>
    <lineage>
        <taxon>Eukaryota</taxon>
        <taxon>Metazoa</taxon>
        <taxon>Ecdysozoa</taxon>
        <taxon>Arthropoda</taxon>
        <taxon>Hexapoda</taxon>
        <taxon>Insecta</taxon>
        <taxon>Pterygota</taxon>
        <taxon>Neoptera</taxon>
        <taxon>Polyneoptera</taxon>
        <taxon>Dictyoptera</taxon>
        <taxon>Blattodea</taxon>
        <taxon>Blattoidea</taxon>
        <taxon>Termitoidae</taxon>
        <taxon>Rhinotermitidae</taxon>
        <taxon>Coptotermes</taxon>
    </lineage>
</organism>
<dbReference type="GO" id="GO:0005886">
    <property type="term" value="C:plasma membrane"/>
    <property type="evidence" value="ECO:0007669"/>
    <property type="project" value="TreeGrafter"/>
</dbReference>
<dbReference type="PANTHER" id="PTHR10217:SF637">
    <property type="entry name" value="EAG-LIKE K[+] CHANNEL, ISOFORM A"/>
    <property type="match status" value="1"/>
</dbReference>
<dbReference type="Proteomes" id="UP000502823">
    <property type="component" value="Unassembled WGS sequence"/>
</dbReference>
<dbReference type="InterPro" id="IPR050818">
    <property type="entry name" value="KCNH_animal-type"/>
</dbReference>
<dbReference type="PROSITE" id="PS50042">
    <property type="entry name" value="CNMP_BINDING_3"/>
    <property type="match status" value="1"/>
</dbReference>
<evidence type="ECO:0000313" key="2">
    <source>
        <dbReference type="EMBL" id="GFG36770.1"/>
    </source>
</evidence>
<dbReference type="InParanoid" id="A0A6L2PYU5"/>
<dbReference type="CDD" id="cd00038">
    <property type="entry name" value="CAP_ED"/>
    <property type="match status" value="1"/>
</dbReference>
<protein>
    <recommendedName>
        <fullName evidence="1">Cyclic nucleotide-binding domain-containing protein</fullName>
    </recommendedName>
</protein>
<dbReference type="InterPro" id="IPR014710">
    <property type="entry name" value="RmlC-like_jellyroll"/>
</dbReference>
<dbReference type="GO" id="GO:0042391">
    <property type="term" value="P:regulation of membrane potential"/>
    <property type="evidence" value="ECO:0007669"/>
    <property type="project" value="TreeGrafter"/>
</dbReference>
<evidence type="ECO:0000259" key="1">
    <source>
        <dbReference type="PROSITE" id="PS50042"/>
    </source>
</evidence>
<dbReference type="SUPFAM" id="SSF51206">
    <property type="entry name" value="cAMP-binding domain-like"/>
    <property type="match status" value="1"/>
</dbReference>
<dbReference type="Gene3D" id="2.60.120.10">
    <property type="entry name" value="Jelly Rolls"/>
    <property type="match status" value="1"/>
</dbReference>